<dbReference type="EMBL" id="SLWY01000037">
    <property type="protein sequence ID" value="TCO75995.1"/>
    <property type="molecule type" value="Genomic_DNA"/>
</dbReference>
<dbReference type="PANTHER" id="PTHR30146:SF148">
    <property type="entry name" value="HTH-TYPE TRANSCRIPTIONAL REPRESSOR PURR-RELATED"/>
    <property type="match status" value="1"/>
</dbReference>
<evidence type="ECO:0000313" key="6">
    <source>
        <dbReference type="EMBL" id="TCO75995.1"/>
    </source>
</evidence>
<evidence type="ECO:0000256" key="2">
    <source>
        <dbReference type="ARBA" id="ARBA00023015"/>
    </source>
</evidence>
<dbReference type="InterPro" id="IPR028082">
    <property type="entry name" value="Peripla_BP_I"/>
</dbReference>
<dbReference type="SUPFAM" id="SSF53822">
    <property type="entry name" value="Periplasmic binding protein-like I"/>
    <property type="match status" value="1"/>
</dbReference>
<keyword evidence="1" id="KW-0678">Repressor</keyword>
<dbReference type="InterPro" id="IPR000843">
    <property type="entry name" value="HTH_LacI"/>
</dbReference>
<dbReference type="Pfam" id="PF13377">
    <property type="entry name" value="Peripla_BP_3"/>
    <property type="match status" value="1"/>
</dbReference>
<sequence length="338" mass="36828">MPTIKDVARRAGVSIKTVSRVVNKDPAVRDSTREHVERVVAELGYTPDPAARSMRSNRTGVLGLVTDMVTTTPYSVDIISGVQDACAEAGMMMLIVNTRGDRAHTEHAIRTLVERKVEGIVYATMYLRALDELPAMGDLPMVLVNCFMADGSVPSIVPDDYAGSYAATSHVIELGHRDIALLSVNPVIIAGERRGRGFRRALLDHGLTCTPDRVRAGQVFENGREVFVAAEATLRFLDAAQRPTAIVCGTDAIAMRAYNAVRERGLRIPDDISIVGYDNFVMIAEALDPPLTSVALPYYDMGRTAVSWLRRLGHGDGLAEPTLLMPCPLIRRASCRPL</sequence>
<dbReference type="RefSeq" id="WP_165904212.1">
    <property type="nucleotide sequence ID" value="NZ_SLWY01000037.1"/>
</dbReference>
<dbReference type="PRINTS" id="PR00036">
    <property type="entry name" value="HTHLACI"/>
</dbReference>
<feature type="domain" description="HTH lacI-type" evidence="5">
    <location>
        <begin position="2"/>
        <end position="56"/>
    </location>
</feature>
<dbReference type="CDD" id="cd01392">
    <property type="entry name" value="HTH_LacI"/>
    <property type="match status" value="1"/>
</dbReference>
<dbReference type="Proteomes" id="UP000295765">
    <property type="component" value="Unassembled WGS sequence"/>
</dbReference>
<keyword evidence="7" id="KW-1185">Reference proteome</keyword>
<reference evidence="6 7" key="1">
    <citation type="submission" date="2019-03" db="EMBL/GenBank/DDBJ databases">
        <title>Genomic Encyclopedia of Type Strains, Phase IV (KMG-IV): sequencing the most valuable type-strain genomes for metagenomic binning, comparative biology and taxonomic classification.</title>
        <authorList>
            <person name="Goeker M."/>
        </authorList>
    </citation>
    <scope>NUCLEOTIDE SEQUENCE [LARGE SCALE GENOMIC DNA]</scope>
    <source>
        <strain evidence="6 7">DSM 25287</strain>
    </source>
</reference>
<dbReference type="GO" id="GO:0000976">
    <property type="term" value="F:transcription cis-regulatory region binding"/>
    <property type="evidence" value="ECO:0007669"/>
    <property type="project" value="TreeGrafter"/>
</dbReference>
<evidence type="ECO:0000256" key="4">
    <source>
        <dbReference type="ARBA" id="ARBA00023163"/>
    </source>
</evidence>
<dbReference type="PROSITE" id="PS00356">
    <property type="entry name" value="HTH_LACI_1"/>
    <property type="match status" value="1"/>
</dbReference>
<dbReference type="AlphaFoldDB" id="A0A4R2L9S2"/>
<keyword evidence="2" id="KW-0805">Transcription regulation</keyword>
<dbReference type="SMART" id="SM00354">
    <property type="entry name" value="HTH_LACI"/>
    <property type="match status" value="1"/>
</dbReference>
<evidence type="ECO:0000313" key="7">
    <source>
        <dbReference type="Proteomes" id="UP000295765"/>
    </source>
</evidence>
<protein>
    <submittedName>
        <fullName evidence="6">LacI family transcriptional regulator</fullName>
    </submittedName>
</protein>
<evidence type="ECO:0000259" key="5">
    <source>
        <dbReference type="PROSITE" id="PS50932"/>
    </source>
</evidence>
<evidence type="ECO:0000256" key="1">
    <source>
        <dbReference type="ARBA" id="ARBA00022491"/>
    </source>
</evidence>
<dbReference type="Pfam" id="PF00356">
    <property type="entry name" value="LacI"/>
    <property type="match status" value="1"/>
</dbReference>
<proteinExistence type="predicted"/>
<dbReference type="Gene3D" id="3.40.50.2300">
    <property type="match status" value="2"/>
</dbReference>
<keyword evidence="4" id="KW-0804">Transcription</keyword>
<accession>A0A4R2L9S2</accession>
<dbReference type="PROSITE" id="PS50932">
    <property type="entry name" value="HTH_LACI_2"/>
    <property type="match status" value="1"/>
</dbReference>
<dbReference type="GO" id="GO:0003700">
    <property type="term" value="F:DNA-binding transcription factor activity"/>
    <property type="evidence" value="ECO:0007669"/>
    <property type="project" value="TreeGrafter"/>
</dbReference>
<comment type="caution">
    <text evidence="6">The sequence shown here is derived from an EMBL/GenBank/DDBJ whole genome shotgun (WGS) entry which is preliminary data.</text>
</comment>
<dbReference type="PANTHER" id="PTHR30146">
    <property type="entry name" value="LACI-RELATED TRANSCRIPTIONAL REPRESSOR"/>
    <property type="match status" value="1"/>
</dbReference>
<organism evidence="6 7">
    <name type="scientific">Plasticicumulans lactativorans</name>
    <dbReference type="NCBI Taxonomy" id="1133106"/>
    <lineage>
        <taxon>Bacteria</taxon>
        <taxon>Pseudomonadati</taxon>
        <taxon>Pseudomonadota</taxon>
        <taxon>Gammaproteobacteria</taxon>
        <taxon>Candidatus Competibacteraceae</taxon>
        <taxon>Plasticicumulans</taxon>
    </lineage>
</organism>
<dbReference type="CDD" id="cd06288">
    <property type="entry name" value="PBP1_sucrose_transcription_regulator"/>
    <property type="match status" value="1"/>
</dbReference>
<dbReference type="SUPFAM" id="SSF47413">
    <property type="entry name" value="lambda repressor-like DNA-binding domains"/>
    <property type="match status" value="1"/>
</dbReference>
<dbReference type="Gene3D" id="1.10.260.40">
    <property type="entry name" value="lambda repressor-like DNA-binding domains"/>
    <property type="match status" value="1"/>
</dbReference>
<dbReference type="InterPro" id="IPR046335">
    <property type="entry name" value="LacI/GalR-like_sensor"/>
</dbReference>
<gene>
    <name evidence="6" type="ORF">EV699_1379</name>
</gene>
<evidence type="ECO:0000256" key="3">
    <source>
        <dbReference type="ARBA" id="ARBA00023125"/>
    </source>
</evidence>
<keyword evidence="3" id="KW-0238">DNA-binding</keyword>
<name>A0A4R2L9S2_9GAMM</name>
<dbReference type="InterPro" id="IPR010982">
    <property type="entry name" value="Lambda_DNA-bd_dom_sf"/>
</dbReference>